<dbReference type="SMART" id="SM00028">
    <property type="entry name" value="TPR"/>
    <property type="match status" value="4"/>
</dbReference>
<keyword evidence="1" id="KW-0677">Repeat</keyword>
<proteinExistence type="predicted"/>
<evidence type="ECO:0000256" key="2">
    <source>
        <dbReference type="ARBA" id="ARBA00022803"/>
    </source>
</evidence>
<evidence type="ECO:0000313" key="6">
    <source>
        <dbReference type="EMBL" id="MQM26667.1"/>
    </source>
</evidence>
<sequence length="489" mass="54679">MSRSSLHSRSCRTARRRHRCTVEEIGPAESAGCVGSSMTSSDSSSRPHRGNSTVQETWAYRWTRSTSMLGPSADKSTRREHRHAVRCRGTVSRVRTWYPNADTPSTDLESRMRDAADATGAVPPRAQGQVLKAVARTWPGFISGAVEGRAHDLIEQDRYDAAAEVLERGVERFGERSVSALLLAWCLHMAGRQADALTWAGRAVEEEPENADAMWLRANILFELERPEEATASLWAAIETTSDNGRYYMQLAWVQYQDAEFASTRDLVEKGLERAPDDAWVQHIAGRIYDYHLRHRRAQRHYERAVELEPANAAARLDLAEVLQTRGRLSSGVRTAWETAGRDSLGEADAVEAQRTYDMTLRRWPWRWYEWALRAAVALTVVDWILPASPVAAWVLLGATGALYAAGWVRSLLVLPGACRRDLIAKGRRGDFAGALVRTLVVFSVIALVLFGELNALQHLGVLALLAIGYVEWFRRAYRISQASGDTRH</sequence>
<organism evidence="6 7">
    <name type="scientific">Glycomyces albidus</name>
    <dbReference type="NCBI Taxonomy" id="2656774"/>
    <lineage>
        <taxon>Bacteria</taxon>
        <taxon>Bacillati</taxon>
        <taxon>Actinomycetota</taxon>
        <taxon>Actinomycetes</taxon>
        <taxon>Glycomycetales</taxon>
        <taxon>Glycomycetaceae</taxon>
        <taxon>Glycomyces</taxon>
    </lineage>
</organism>
<dbReference type="InterPro" id="IPR011990">
    <property type="entry name" value="TPR-like_helical_dom_sf"/>
</dbReference>
<gene>
    <name evidence="6" type="ORF">GFD30_13975</name>
</gene>
<comment type="caution">
    <text evidence="6">The sequence shown here is derived from an EMBL/GenBank/DDBJ whole genome shotgun (WGS) entry which is preliminary data.</text>
</comment>
<protein>
    <submittedName>
        <fullName evidence="6">Tetratricopeptide repeat protein</fullName>
    </submittedName>
</protein>
<feature type="region of interest" description="Disordered" evidence="4">
    <location>
        <begin position="30"/>
        <end position="53"/>
    </location>
</feature>
<evidence type="ECO:0000256" key="3">
    <source>
        <dbReference type="PROSITE-ProRule" id="PRU00339"/>
    </source>
</evidence>
<dbReference type="InterPro" id="IPR019734">
    <property type="entry name" value="TPR_rpt"/>
</dbReference>
<dbReference type="Gene3D" id="1.25.40.10">
    <property type="entry name" value="Tetratricopeptide repeat domain"/>
    <property type="match status" value="1"/>
</dbReference>
<evidence type="ECO:0000256" key="5">
    <source>
        <dbReference type="SAM" id="Phobius"/>
    </source>
</evidence>
<feature type="transmembrane region" description="Helical" evidence="5">
    <location>
        <begin position="457"/>
        <end position="474"/>
    </location>
</feature>
<dbReference type="PANTHER" id="PTHR44943">
    <property type="entry name" value="CELLULOSE SYNTHASE OPERON PROTEIN C"/>
    <property type="match status" value="1"/>
</dbReference>
<dbReference type="PANTHER" id="PTHR44943:SF8">
    <property type="entry name" value="TPR REPEAT-CONTAINING PROTEIN MJ0263"/>
    <property type="match status" value="1"/>
</dbReference>
<dbReference type="AlphaFoldDB" id="A0A6L5GAF5"/>
<dbReference type="Proteomes" id="UP000477750">
    <property type="component" value="Unassembled WGS sequence"/>
</dbReference>
<dbReference type="PROSITE" id="PS50005">
    <property type="entry name" value="TPR"/>
    <property type="match status" value="1"/>
</dbReference>
<keyword evidence="5" id="KW-1133">Transmembrane helix</keyword>
<keyword evidence="2 3" id="KW-0802">TPR repeat</keyword>
<keyword evidence="5" id="KW-0812">Transmembrane</keyword>
<evidence type="ECO:0000256" key="4">
    <source>
        <dbReference type="SAM" id="MobiDB-lite"/>
    </source>
</evidence>
<dbReference type="EMBL" id="WIAO01000016">
    <property type="protein sequence ID" value="MQM26667.1"/>
    <property type="molecule type" value="Genomic_DNA"/>
</dbReference>
<dbReference type="SUPFAM" id="SSF48452">
    <property type="entry name" value="TPR-like"/>
    <property type="match status" value="1"/>
</dbReference>
<dbReference type="InterPro" id="IPR051685">
    <property type="entry name" value="Ycf3/AcsC/BcsC/TPR_MFPF"/>
</dbReference>
<name>A0A6L5GAF5_9ACTN</name>
<feature type="transmembrane region" description="Helical" evidence="5">
    <location>
        <begin position="432"/>
        <end position="451"/>
    </location>
</feature>
<evidence type="ECO:0000256" key="1">
    <source>
        <dbReference type="ARBA" id="ARBA00022737"/>
    </source>
</evidence>
<dbReference type="Pfam" id="PF13432">
    <property type="entry name" value="TPR_16"/>
    <property type="match status" value="2"/>
</dbReference>
<accession>A0A6L5GAF5</accession>
<keyword evidence="5" id="KW-0472">Membrane</keyword>
<feature type="transmembrane region" description="Helical" evidence="5">
    <location>
        <begin position="392"/>
        <end position="411"/>
    </location>
</feature>
<reference evidence="6 7" key="1">
    <citation type="submission" date="2019-10" db="EMBL/GenBank/DDBJ databases">
        <title>Glycomyces albidus sp. nov., a novel actinomycete isolated from rhizosphere soil of wheat (Triticum aestivum L.).</title>
        <authorList>
            <person name="Qian L."/>
        </authorList>
    </citation>
    <scope>NUCLEOTIDE SEQUENCE [LARGE SCALE GENOMIC DNA]</scope>
    <source>
        <strain evidence="6 7">NEAU-7082</strain>
    </source>
</reference>
<evidence type="ECO:0000313" key="7">
    <source>
        <dbReference type="Proteomes" id="UP000477750"/>
    </source>
</evidence>
<feature type="repeat" description="TPR" evidence="3">
    <location>
        <begin position="279"/>
        <end position="312"/>
    </location>
</feature>
<keyword evidence="7" id="KW-1185">Reference proteome</keyword>